<gene>
    <name evidence="1" type="ORF">IWW38_006282</name>
</gene>
<feature type="non-terminal residue" evidence="1">
    <location>
        <position position="1"/>
    </location>
</feature>
<organism evidence="1 2">
    <name type="scientific">Coemansia aciculifera</name>
    <dbReference type="NCBI Taxonomy" id="417176"/>
    <lineage>
        <taxon>Eukaryota</taxon>
        <taxon>Fungi</taxon>
        <taxon>Fungi incertae sedis</taxon>
        <taxon>Zoopagomycota</taxon>
        <taxon>Kickxellomycotina</taxon>
        <taxon>Kickxellomycetes</taxon>
        <taxon>Kickxellales</taxon>
        <taxon>Kickxellaceae</taxon>
        <taxon>Coemansia</taxon>
    </lineage>
</organism>
<dbReference type="Proteomes" id="UP001139981">
    <property type="component" value="Unassembled WGS sequence"/>
</dbReference>
<proteinExistence type="predicted"/>
<protein>
    <submittedName>
        <fullName evidence="1">Uncharacterized protein</fullName>
    </submittedName>
</protein>
<feature type="non-terminal residue" evidence="1">
    <location>
        <position position="305"/>
    </location>
</feature>
<evidence type="ECO:0000313" key="1">
    <source>
        <dbReference type="EMBL" id="KAJ2878614.1"/>
    </source>
</evidence>
<evidence type="ECO:0000313" key="2">
    <source>
        <dbReference type="Proteomes" id="UP001139981"/>
    </source>
</evidence>
<sequence length="305" mass="32817">LLTQGALGPLGTDGDPSPEPDPDPDTDPERGSLPTTFVDLLSSDTRFSEFLHTVQRLRMVIPLNRVRNATFLVPTNEAISKFRRDHGQDGSHAAGSIYRGVADSQAWYHLIGDGIIDASNLTQGSMVWETFSSADYAAEQGSDGIMLKTLVASGGKVLANGVPVIAHNFSCVAGNVFQIDGLLTIPPTLRELLRAEAPRSGSKRQRWDRPHVDDFWHTHAASAGEDNGGTTDGGEYSAVEKLLVAAGWSHILNGPEASNETLGMHTLWAFSNQAFSSALGLAERAYLLYGSAFTKDEDADMHLEA</sequence>
<name>A0ACC1LSV0_9FUNG</name>
<reference evidence="1" key="1">
    <citation type="submission" date="2022-07" db="EMBL/GenBank/DDBJ databases">
        <title>Phylogenomic reconstructions and comparative analyses of Kickxellomycotina fungi.</title>
        <authorList>
            <person name="Reynolds N.K."/>
            <person name="Stajich J.E."/>
            <person name="Barry K."/>
            <person name="Grigoriev I.V."/>
            <person name="Crous P."/>
            <person name="Smith M.E."/>
        </authorList>
    </citation>
    <scope>NUCLEOTIDE SEQUENCE</scope>
    <source>
        <strain evidence="1">CBS 190363</strain>
    </source>
</reference>
<comment type="caution">
    <text evidence="1">The sequence shown here is derived from an EMBL/GenBank/DDBJ whole genome shotgun (WGS) entry which is preliminary data.</text>
</comment>
<accession>A0ACC1LSV0</accession>
<keyword evidence="2" id="KW-1185">Reference proteome</keyword>
<dbReference type="EMBL" id="JANBVB010003498">
    <property type="protein sequence ID" value="KAJ2878614.1"/>
    <property type="molecule type" value="Genomic_DNA"/>
</dbReference>